<gene>
    <name evidence="2" type="ORF">SCLCIDRAFT_1219510</name>
</gene>
<dbReference type="Pfam" id="PF15496">
    <property type="entry name" value="DUF4646"/>
    <property type="match status" value="1"/>
</dbReference>
<sequence length="145" mass="16868">MTSAIERRMKAKNRSATGDVVDHWNHYFFNPRRMEAVLCQGTERLSGREGSAPVGDPYQRRMANGLRRRSSSSSSSSSSDSEDHRHGSHSQTHTDYRSQRRAMKADRRAAKHERRDERRARKAERRARKARGENQEPYQLFIQPV</sequence>
<dbReference type="EMBL" id="KN822101">
    <property type="protein sequence ID" value="KIM57452.1"/>
    <property type="molecule type" value="Genomic_DNA"/>
</dbReference>
<accession>A0A0C2ZYB5</accession>
<dbReference type="STRING" id="1036808.A0A0C2ZYB5"/>
<feature type="region of interest" description="Disordered" evidence="1">
    <location>
        <begin position="44"/>
        <end position="145"/>
    </location>
</feature>
<organism evidence="2 3">
    <name type="scientific">Scleroderma citrinum Foug A</name>
    <dbReference type="NCBI Taxonomy" id="1036808"/>
    <lineage>
        <taxon>Eukaryota</taxon>
        <taxon>Fungi</taxon>
        <taxon>Dikarya</taxon>
        <taxon>Basidiomycota</taxon>
        <taxon>Agaricomycotina</taxon>
        <taxon>Agaricomycetes</taxon>
        <taxon>Agaricomycetidae</taxon>
        <taxon>Boletales</taxon>
        <taxon>Sclerodermatineae</taxon>
        <taxon>Sclerodermataceae</taxon>
        <taxon>Scleroderma</taxon>
    </lineage>
</organism>
<dbReference type="InParanoid" id="A0A0C2ZYB5"/>
<dbReference type="HOGENOM" id="CLU_1787973_0_0_1"/>
<dbReference type="OrthoDB" id="5314275at2759"/>
<dbReference type="AlphaFoldDB" id="A0A0C2ZYB5"/>
<evidence type="ECO:0000313" key="3">
    <source>
        <dbReference type="Proteomes" id="UP000053989"/>
    </source>
</evidence>
<evidence type="ECO:0000313" key="2">
    <source>
        <dbReference type="EMBL" id="KIM57452.1"/>
    </source>
</evidence>
<dbReference type="InterPro" id="IPR028018">
    <property type="entry name" value="DUF4646"/>
</dbReference>
<feature type="compositionally biased region" description="Basic residues" evidence="1">
    <location>
        <begin position="120"/>
        <end position="129"/>
    </location>
</feature>
<dbReference type="Proteomes" id="UP000053989">
    <property type="component" value="Unassembled WGS sequence"/>
</dbReference>
<evidence type="ECO:0000256" key="1">
    <source>
        <dbReference type="SAM" id="MobiDB-lite"/>
    </source>
</evidence>
<reference evidence="3" key="2">
    <citation type="submission" date="2015-01" db="EMBL/GenBank/DDBJ databases">
        <title>Evolutionary Origins and Diversification of the Mycorrhizal Mutualists.</title>
        <authorList>
            <consortium name="DOE Joint Genome Institute"/>
            <consortium name="Mycorrhizal Genomics Consortium"/>
            <person name="Kohler A."/>
            <person name="Kuo A."/>
            <person name="Nagy L.G."/>
            <person name="Floudas D."/>
            <person name="Copeland A."/>
            <person name="Barry K.W."/>
            <person name="Cichocki N."/>
            <person name="Veneault-Fourrey C."/>
            <person name="LaButti K."/>
            <person name="Lindquist E.A."/>
            <person name="Lipzen A."/>
            <person name="Lundell T."/>
            <person name="Morin E."/>
            <person name="Murat C."/>
            <person name="Riley R."/>
            <person name="Ohm R."/>
            <person name="Sun H."/>
            <person name="Tunlid A."/>
            <person name="Henrissat B."/>
            <person name="Grigoriev I.V."/>
            <person name="Hibbett D.S."/>
            <person name="Martin F."/>
        </authorList>
    </citation>
    <scope>NUCLEOTIDE SEQUENCE [LARGE SCALE GENOMIC DNA]</scope>
    <source>
        <strain evidence="3">Foug A</strain>
    </source>
</reference>
<proteinExistence type="predicted"/>
<protein>
    <submittedName>
        <fullName evidence="2">Uncharacterized protein</fullName>
    </submittedName>
</protein>
<feature type="compositionally biased region" description="Basic and acidic residues" evidence="1">
    <location>
        <begin position="92"/>
        <end position="119"/>
    </location>
</feature>
<keyword evidence="3" id="KW-1185">Reference proteome</keyword>
<reference evidence="2 3" key="1">
    <citation type="submission" date="2014-04" db="EMBL/GenBank/DDBJ databases">
        <authorList>
            <consortium name="DOE Joint Genome Institute"/>
            <person name="Kuo A."/>
            <person name="Kohler A."/>
            <person name="Nagy L.G."/>
            <person name="Floudas D."/>
            <person name="Copeland A."/>
            <person name="Barry K.W."/>
            <person name="Cichocki N."/>
            <person name="Veneault-Fourrey C."/>
            <person name="LaButti K."/>
            <person name="Lindquist E.A."/>
            <person name="Lipzen A."/>
            <person name="Lundell T."/>
            <person name="Morin E."/>
            <person name="Murat C."/>
            <person name="Sun H."/>
            <person name="Tunlid A."/>
            <person name="Henrissat B."/>
            <person name="Grigoriev I.V."/>
            <person name="Hibbett D.S."/>
            <person name="Martin F."/>
            <person name="Nordberg H.P."/>
            <person name="Cantor M.N."/>
            <person name="Hua S.X."/>
        </authorList>
    </citation>
    <scope>NUCLEOTIDE SEQUENCE [LARGE SCALE GENOMIC DNA]</scope>
    <source>
        <strain evidence="2 3">Foug A</strain>
    </source>
</reference>
<name>A0A0C2ZYB5_9AGAM</name>